<accession>A0A1B8GID1</accession>
<reference evidence="2" key="2">
    <citation type="journal article" date="2018" name="Nat. Commun.">
        <title>Extreme sensitivity to ultraviolet light in the fungal pathogen causing white-nose syndrome of bats.</title>
        <authorList>
            <person name="Palmer J.M."/>
            <person name="Drees K.P."/>
            <person name="Foster J.T."/>
            <person name="Lindner D.L."/>
        </authorList>
    </citation>
    <scope>NUCLEOTIDE SEQUENCE [LARGE SCALE GENOMIC DNA]</scope>
    <source>
        <strain evidence="2">UAMH 10579</strain>
    </source>
</reference>
<organism evidence="1 2">
    <name type="scientific">Pseudogymnoascus verrucosus</name>
    <dbReference type="NCBI Taxonomy" id="342668"/>
    <lineage>
        <taxon>Eukaryota</taxon>
        <taxon>Fungi</taxon>
        <taxon>Dikarya</taxon>
        <taxon>Ascomycota</taxon>
        <taxon>Pezizomycotina</taxon>
        <taxon>Leotiomycetes</taxon>
        <taxon>Thelebolales</taxon>
        <taxon>Thelebolaceae</taxon>
        <taxon>Pseudogymnoascus</taxon>
    </lineage>
</organism>
<reference evidence="1 2" key="1">
    <citation type="submission" date="2016-03" db="EMBL/GenBank/DDBJ databases">
        <title>Comparative genomics of Pseudogymnoascus destructans, the fungus causing white-nose syndrome of bats.</title>
        <authorList>
            <person name="Palmer J.M."/>
            <person name="Drees K.P."/>
            <person name="Foster J.T."/>
            <person name="Lindner D.L."/>
        </authorList>
    </citation>
    <scope>NUCLEOTIDE SEQUENCE [LARGE SCALE GENOMIC DNA]</scope>
    <source>
        <strain evidence="1 2">UAMH 10579</strain>
    </source>
</reference>
<dbReference type="AlphaFoldDB" id="A0A1B8GID1"/>
<dbReference type="RefSeq" id="XP_018129323.1">
    <property type="nucleotide sequence ID" value="XM_018275394.2"/>
</dbReference>
<proteinExistence type="predicted"/>
<gene>
    <name evidence="1" type="ORF">VE01_05936</name>
</gene>
<keyword evidence="2" id="KW-1185">Reference proteome</keyword>
<protein>
    <submittedName>
        <fullName evidence="1">Uncharacterized protein</fullName>
    </submittedName>
</protein>
<evidence type="ECO:0000313" key="1">
    <source>
        <dbReference type="EMBL" id="OBT95590.1"/>
    </source>
</evidence>
<dbReference type="EMBL" id="KV460234">
    <property type="protein sequence ID" value="OBT95590.1"/>
    <property type="molecule type" value="Genomic_DNA"/>
</dbReference>
<sequence>MAEQPTSAASPKSLPPNTPTLRWGMYAVVLERAVREFNLTTRGEHFLQYMSKALFGMETNYDEYTVQANAKAYKSRALHPGRDRLRQAKHVVKAIVEKSFVATAGAVSVRAVTAAMVAMRK</sequence>
<dbReference type="Proteomes" id="UP000091956">
    <property type="component" value="Unassembled WGS sequence"/>
</dbReference>
<evidence type="ECO:0000313" key="2">
    <source>
        <dbReference type="Proteomes" id="UP000091956"/>
    </source>
</evidence>
<dbReference type="GeneID" id="28839322"/>
<name>A0A1B8GID1_9PEZI</name>